<feature type="transmembrane region" description="Helical" evidence="1">
    <location>
        <begin position="115"/>
        <end position="139"/>
    </location>
</feature>
<keyword evidence="1" id="KW-1133">Transmembrane helix</keyword>
<comment type="caution">
    <text evidence="2">The sequence shown here is derived from an EMBL/GenBank/DDBJ whole genome shotgun (WGS) entry which is preliminary data.</text>
</comment>
<evidence type="ECO:0000256" key="1">
    <source>
        <dbReference type="SAM" id="Phobius"/>
    </source>
</evidence>
<protein>
    <submittedName>
        <fullName evidence="2">DUF2809 domain-containing protein</fullName>
    </submittedName>
</protein>
<name>A0A6N8DM61_RHOAC</name>
<dbReference type="Pfam" id="PF10990">
    <property type="entry name" value="DUF2809"/>
    <property type="match status" value="1"/>
</dbReference>
<dbReference type="InterPro" id="IPR021257">
    <property type="entry name" value="DUF2809"/>
</dbReference>
<sequence length="148" mass="16273">MAQERGMTLSLPLKRTLALALVIAAGFLLRAYGPKYGVPAFWVKFGGSALWAAMYFFFFGLLFRARPREQVLYIAVLVCTLIEFTKLVHTPALDVFRLTTAGVWMLGKMFSPWNFLAYGAGLAGAYGLDRLFGAGPAAAKKKSGGRRR</sequence>
<keyword evidence="1" id="KW-0472">Membrane</keyword>
<feature type="transmembrane region" description="Helical" evidence="1">
    <location>
        <begin position="41"/>
        <end position="63"/>
    </location>
</feature>
<accession>A0A6N8DM61</accession>
<proteinExistence type="predicted"/>
<dbReference type="OrthoDB" id="5360192at2"/>
<keyword evidence="1" id="KW-0812">Transmembrane</keyword>
<dbReference type="EMBL" id="WNKS01000002">
    <property type="protein sequence ID" value="MTV29864.1"/>
    <property type="molecule type" value="Genomic_DNA"/>
</dbReference>
<feature type="transmembrane region" description="Helical" evidence="1">
    <location>
        <begin position="70"/>
        <end position="88"/>
    </location>
</feature>
<reference evidence="2 3" key="1">
    <citation type="submission" date="2019-11" db="EMBL/GenBank/DDBJ databases">
        <title>Whole-genome sequence of a Rhodoblastus acidophilus DSM 142.</title>
        <authorList>
            <person name="Kyndt J.A."/>
            <person name="Meyer T.E."/>
        </authorList>
    </citation>
    <scope>NUCLEOTIDE SEQUENCE [LARGE SCALE GENOMIC DNA]</scope>
    <source>
        <strain evidence="2 3">DSM 142</strain>
    </source>
</reference>
<evidence type="ECO:0000313" key="3">
    <source>
        <dbReference type="Proteomes" id="UP000439113"/>
    </source>
</evidence>
<gene>
    <name evidence="2" type="ORF">GJ654_02515</name>
</gene>
<evidence type="ECO:0000313" key="2">
    <source>
        <dbReference type="EMBL" id="MTV29864.1"/>
    </source>
</evidence>
<dbReference type="Proteomes" id="UP000439113">
    <property type="component" value="Unassembled WGS sequence"/>
</dbReference>
<organism evidence="2 3">
    <name type="scientific">Rhodoblastus acidophilus</name>
    <name type="common">Rhodopseudomonas acidophila</name>
    <dbReference type="NCBI Taxonomy" id="1074"/>
    <lineage>
        <taxon>Bacteria</taxon>
        <taxon>Pseudomonadati</taxon>
        <taxon>Pseudomonadota</taxon>
        <taxon>Alphaproteobacteria</taxon>
        <taxon>Hyphomicrobiales</taxon>
        <taxon>Rhodoblastaceae</taxon>
        <taxon>Rhodoblastus</taxon>
    </lineage>
</organism>
<dbReference type="AlphaFoldDB" id="A0A6N8DM61"/>